<reference evidence="1" key="1">
    <citation type="journal article" date="2013" name="Nat. Commun.">
        <title>Whole-genome sequencing of Oryza brachyantha reveals mechanisms underlying Oryza genome evolution.</title>
        <authorList>
            <person name="Chen J."/>
            <person name="Huang Q."/>
            <person name="Gao D."/>
            <person name="Wang J."/>
            <person name="Lang Y."/>
            <person name="Liu T."/>
            <person name="Li B."/>
            <person name="Bai Z."/>
            <person name="Luis Goicoechea J."/>
            <person name="Liang C."/>
            <person name="Chen C."/>
            <person name="Zhang W."/>
            <person name="Sun S."/>
            <person name="Liao Y."/>
            <person name="Zhang X."/>
            <person name="Yang L."/>
            <person name="Song C."/>
            <person name="Wang M."/>
            <person name="Shi J."/>
            <person name="Liu G."/>
            <person name="Liu J."/>
            <person name="Zhou H."/>
            <person name="Zhou W."/>
            <person name="Yu Q."/>
            <person name="An N."/>
            <person name="Chen Y."/>
            <person name="Cai Q."/>
            <person name="Wang B."/>
            <person name="Liu B."/>
            <person name="Min J."/>
            <person name="Huang Y."/>
            <person name="Wu H."/>
            <person name="Li Z."/>
            <person name="Zhang Y."/>
            <person name="Yin Y."/>
            <person name="Song W."/>
            <person name="Jiang J."/>
            <person name="Jackson S.A."/>
            <person name="Wing R.A."/>
            <person name="Wang J."/>
            <person name="Chen M."/>
        </authorList>
    </citation>
    <scope>NUCLEOTIDE SEQUENCE [LARGE SCALE GENOMIC DNA]</scope>
    <source>
        <strain evidence="1">cv. IRGC 101232</strain>
    </source>
</reference>
<dbReference type="Proteomes" id="UP000006038">
    <property type="component" value="Chromosome 3"/>
</dbReference>
<dbReference type="Gramene" id="OB03G25340.1">
    <property type="protein sequence ID" value="OB03G25340.1"/>
    <property type="gene ID" value="OB03G25340"/>
</dbReference>
<reference evidence="1" key="2">
    <citation type="submission" date="2013-04" db="UniProtKB">
        <authorList>
            <consortium name="EnsemblPlants"/>
        </authorList>
    </citation>
    <scope>IDENTIFICATION</scope>
</reference>
<dbReference type="HOGENOM" id="CLU_2726215_0_0_1"/>
<protein>
    <submittedName>
        <fullName evidence="1">Uncharacterized protein</fullName>
    </submittedName>
</protein>
<dbReference type="EnsemblPlants" id="OB03G25340.1">
    <property type="protein sequence ID" value="OB03G25340.1"/>
    <property type="gene ID" value="OB03G25340"/>
</dbReference>
<evidence type="ECO:0000313" key="1">
    <source>
        <dbReference type="EnsemblPlants" id="OB03G25340.1"/>
    </source>
</evidence>
<sequence length="72" mass="8461">MLQDAFWFTDLMSPLNNCHLLSTYNEITQQFSCIRSTQKQNHSMCDDWSKRTLHQALQKLSGQADRRVLLCL</sequence>
<keyword evidence="2" id="KW-1185">Reference proteome</keyword>
<accession>J3LNA8</accession>
<proteinExistence type="predicted"/>
<name>J3LNA8_ORYBR</name>
<dbReference type="AlphaFoldDB" id="J3LNA8"/>
<organism evidence="1">
    <name type="scientific">Oryza brachyantha</name>
    <name type="common">malo sina</name>
    <dbReference type="NCBI Taxonomy" id="4533"/>
    <lineage>
        <taxon>Eukaryota</taxon>
        <taxon>Viridiplantae</taxon>
        <taxon>Streptophyta</taxon>
        <taxon>Embryophyta</taxon>
        <taxon>Tracheophyta</taxon>
        <taxon>Spermatophyta</taxon>
        <taxon>Magnoliopsida</taxon>
        <taxon>Liliopsida</taxon>
        <taxon>Poales</taxon>
        <taxon>Poaceae</taxon>
        <taxon>BOP clade</taxon>
        <taxon>Oryzoideae</taxon>
        <taxon>Oryzeae</taxon>
        <taxon>Oryzinae</taxon>
        <taxon>Oryza</taxon>
    </lineage>
</organism>
<evidence type="ECO:0000313" key="2">
    <source>
        <dbReference type="Proteomes" id="UP000006038"/>
    </source>
</evidence>